<dbReference type="EMBL" id="JFBX01000893">
    <property type="protein sequence ID" value="KXH25793.1"/>
    <property type="molecule type" value="Genomic_DNA"/>
</dbReference>
<gene>
    <name evidence="1" type="ORF">CSIM01_07224</name>
</gene>
<protein>
    <submittedName>
        <fullName evidence="1">Uncharacterized protein</fullName>
    </submittedName>
</protein>
<dbReference type="OrthoDB" id="4849993at2759"/>
<evidence type="ECO:0000313" key="1">
    <source>
        <dbReference type="EMBL" id="KXH25793.1"/>
    </source>
</evidence>
<organism evidence="1 2">
    <name type="scientific">Colletotrichum simmondsii</name>
    <dbReference type="NCBI Taxonomy" id="703756"/>
    <lineage>
        <taxon>Eukaryota</taxon>
        <taxon>Fungi</taxon>
        <taxon>Dikarya</taxon>
        <taxon>Ascomycota</taxon>
        <taxon>Pezizomycotina</taxon>
        <taxon>Sordariomycetes</taxon>
        <taxon>Hypocreomycetidae</taxon>
        <taxon>Glomerellales</taxon>
        <taxon>Glomerellaceae</taxon>
        <taxon>Colletotrichum</taxon>
        <taxon>Colletotrichum acutatum species complex</taxon>
    </lineage>
</organism>
<reference evidence="1 2" key="1">
    <citation type="submission" date="2014-02" db="EMBL/GenBank/DDBJ databases">
        <title>The genome sequence of Colletotrichum simmondsii CBS122122.</title>
        <authorList>
            <person name="Baroncelli R."/>
            <person name="Thon M.R."/>
        </authorList>
    </citation>
    <scope>NUCLEOTIDE SEQUENCE [LARGE SCALE GENOMIC DNA]</scope>
    <source>
        <strain evidence="1 2">CBS122122</strain>
    </source>
</reference>
<keyword evidence="2" id="KW-1185">Reference proteome</keyword>
<dbReference type="Proteomes" id="UP000070328">
    <property type="component" value="Unassembled WGS sequence"/>
</dbReference>
<dbReference type="AlphaFoldDB" id="A0A135RPY7"/>
<name>A0A135RPY7_9PEZI</name>
<proteinExistence type="predicted"/>
<evidence type="ECO:0000313" key="2">
    <source>
        <dbReference type="Proteomes" id="UP000070328"/>
    </source>
</evidence>
<accession>A0A135RPY7</accession>
<sequence length="140" mass="15284">MFTTPSKPNRPTPVSTLSRAIAPVYHVVWIIPSQKGGHPRERGQQWSIQVLGGGDACTRHEGRQSTLRNCEELRDAIMEVYDLAGNLLDLTLQTEEYLSAVAHESLLEQTNTVLAAISALLPQELHDTLAGKGKGVAKSE</sequence>
<comment type="caution">
    <text evidence="1">The sequence shown here is derived from an EMBL/GenBank/DDBJ whole genome shotgun (WGS) entry which is preliminary data.</text>
</comment>